<feature type="domain" description="Nuclear Testis protein N-terminal" evidence="3">
    <location>
        <begin position="40"/>
        <end position="350"/>
    </location>
</feature>
<organism evidence="4 5">
    <name type="scientific">Anolis carolinensis</name>
    <name type="common">Green anole</name>
    <name type="synonym">American chameleon</name>
    <dbReference type="NCBI Taxonomy" id="28377"/>
    <lineage>
        <taxon>Eukaryota</taxon>
        <taxon>Metazoa</taxon>
        <taxon>Chordata</taxon>
        <taxon>Craniata</taxon>
        <taxon>Vertebrata</taxon>
        <taxon>Euteleostomi</taxon>
        <taxon>Lepidosauria</taxon>
        <taxon>Squamata</taxon>
        <taxon>Bifurcata</taxon>
        <taxon>Unidentata</taxon>
        <taxon>Episquamata</taxon>
        <taxon>Toxicofera</taxon>
        <taxon>Iguania</taxon>
        <taxon>Dactyloidae</taxon>
        <taxon>Anolis</taxon>
    </lineage>
</organism>
<dbReference type="Pfam" id="PF12881">
    <property type="entry name" value="NUT"/>
    <property type="match status" value="1"/>
</dbReference>
<protein>
    <recommendedName>
        <fullName evidence="3">Nuclear Testis protein N-terminal domain-containing protein</fullName>
    </recommendedName>
</protein>
<accession>H9GEC6</accession>
<reference evidence="4" key="2">
    <citation type="submission" date="2025-08" db="UniProtKB">
        <authorList>
            <consortium name="Ensembl"/>
        </authorList>
    </citation>
    <scope>IDENTIFICATION</scope>
</reference>
<dbReference type="InterPro" id="IPR024309">
    <property type="entry name" value="NUT_N"/>
</dbReference>
<feature type="compositionally biased region" description="Polar residues" evidence="2">
    <location>
        <begin position="336"/>
        <end position="347"/>
    </location>
</feature>
<dbReference type="AlphaFoldDB" id="H9GEC6"/>
<dbReference type="Ensembl" id="ENSACAT00000008786.3">
    <property type="protein sequence ID" value="ENSACAP00000008603.3"/>
    <property type="gene ID" value="ENSACAG00000008786.3"/>
</dbReference>
<evidence type="ECO:0000256" key="2">
    <source>
        <dbReference type="SAM" id="MobiDB-lite"/>
    </source>
</evidence>
<keyword evidence="5" id="KW-1185">Reference proteome</keyword>
<name>H9GEC6_ANOCA</name>
<sequence>MPLGWAAQRRDGLPGPGVRTVLLTKAGEDLGGRKPRVPETLPPARAPPSSDTSFACTSKGVYENYRRWQRYKALARRHFPTTPDAEALACFFIPVLRSLARLRPDMTLEDGVPRAVQEWEHSSNFERMIFYEMAEKFMEFEAEEEQQIQKMKLLANCSQFQAPAPKPTKPPMSPAPESGQQQVYIPKKSASKSRQPRRRQRRPPSTSATGAPREIPAEAVHQYAEIMEGLDTSWEEDEEKKEQGASKDLQGQEDGAFPDPALAQYIDQLCEDEEFVCKVEAVLHPQFMARLLSLEKNQDPLALVEELEEELNLTPNQLTEKRLLALTEEEREPSMYPTSHSDSTPSQSEEEDE</sequence>
<dbReference type="STRING" id="28377.ENSACAP00000008603"/>
<dbReference type="Proteomes" id="UP000001646">
    <property type="component" value="Unplaced"/>
</dbReference>
<feature type="compositionally biased region" description="Pro residues" evidence="2">
    <location>
        <begin position="164"/>
        <end position="174"/>
    </location>
</feature>
<reference evidence="4" key="3">
    <citation type="submission" date="2025-09" db="UniProtKB">
        <authorList>
            <consortium name="Ensembl"/>
        </authorList>
    </citation>
    <scope>IDENTIFICATION</scope>
</reference>
<dbReference type="HOGENOM" id="CLU_898750_0_0_1"/>
<feature type="region of interest" description="Disordered" evidence="2">
    <location>
        <begin position="25"/>
        <end position="53"/>
    </location>
</feature>
<dbReference type="PANTHER" id="PTHR22879">
    <property type="entry name" value="NUT FAMILY MEMBER 1"/>
    <property type="match status" value="1"/>
</dbReference>
<dbReference type="Bgee" id="ENSACAG00000008786">
    <property type="expression patterns" value="Expressed in brain"/>
</dbReference>
<feature type="region of interest" description="Disordered" evidence="2">
    <location>
        <begin position="326"/>
        <end position="353"/>
    </location>
</feature>
<dbReference type="InParanoid" id="H9GEC6"/>
<evidence type="ECO:0000313" key="4">
    <source>
        <dbReference type="Ensembl" id="ENSACAP00000008603.3"/>
    </source>
</evidence>
<feature type="compositionally biased region" description="Basic residues" evidence="2">
    <location>
        <begin position="189"/>
        <end position="202"/>
    </location>
</feature>
<evidence type="ECO:0000256" key="1">
    <source>
        <dbReference type="ARBA" id="ARBA00010586"/>
    </source>
</evidence>
<dbReference type="InterPro" id="IPR024310">
    <property type="entry name" value="NUT"/>
</dbReference>
<feature type="region of interest" description="Disordered" evidence="2">
    <location>
        <begin position="234"/>
        <end position="258"/>
    </location>
</feature>
<comment type="similarity">
    <text evidence="1">Belongs to the NUT family.</text>
</comment>
<dbReference type="PANTHER" id="PTHR22879:SF14">
    <property type="entry name" value="NUT FAMILY MEMBER 2A-RELATED"/>
    <property type="match status" value="1"/>
</dbReference>
<feature type="region of interest" description="Disordered" evidence="2">
    <location>
        <begin position="161"/>
        <end position="218"/>
    </location>
</feature>
<evidence type="ECO:0000259" key="3">
    <source>
        <dbReference type="Pfam" id="PF12881"/>
    </source>
</evidence>
<evidence type="ECO:0000313" key="5">
    <source>
        <dbReference type="Proteomes" id="UP000001646"/>
    </source>
</evidence>
<dbReference type="GeneTree" id="ENSGT00410000025793"/>
<proteinExistence type="inferred from homology"/>
<dbReference type="eggNOG" id="ENOG502RSZ6">
    <property type="taxonomic scope" value="Eukaryota"/>
</dbReference>
<reference evidence="4" key="1">
    <citation type="submission" date="2009-12" db="EMBL/GenBank/DDBJ databases">
        <title>The Genome Sequence of Anolis carolinensis (Green Anole Lizard).</title>
        <authorList>
            <consortium name="The Genome Sequencing Platform"/>
            <person name="Di Palma F."/>
            <person name="Alfoldi J."/>
            <person name="Heiman D."/>
            <person name="Young S."/>
            <person name="Grabherr M."/>
            <person name="Johnson J."/>
            <person name="Lander E.S."/>
            <person name="Lindblad-Toh K."/>
        </authorList>
    </citation>
    <scope>NUCLEOTIDE SEQUENCE [LARGE SCALE GENOMIC DNA]</scope>
    <source>
        <strain evidence="4">JBL SC #1</strain>
    </source>
</reference>